<proteinExistence type="predicted"/>
<keyword evidence="2" id="KW-1185">Reference proteome</keyword>
<evidence type="ECO:0000313" key="1">
    <source>
        <dbReference type="EMBL" id="CAH6659902.1"/>
    </source>
</evidence>
<reference evidence="1" key="1">
    <citation type="submission" date="2022-05" db="EMBL/GenBank/DDBJ databases">
        <authorList>
            <person name="Blom J."/>
        </authorList>
    </citation>
    <scope>NUCLEOTIDE SEQUENCE</scope>
    <source>
        <strain evidence="1">Type strain: CPO20170097</strain>
    </source>
</reference>
<comment type="caution">
    <text evidence="1">The sequence shown here is derived from an EMBL/GenBank/DDBJ whole genome shotgun (WGS) entry which is preliminary data.</text>
</comment>
<accession>A0ABM9F9R3</accession>
<dbReference type="EMBL" id="CALSBS010000009">
    <property type="protein sequence ID" value="CAH6659902.1"/>
    <property type="molecule type" value="Genomic_DNA"/>
</dbReference>
<sequence length="157" mass="18297">MLTNREFNSLSADQQQKLFNLLNYITHDDPRISKAKRLLVAGMTPQKVCMLLDIPLDRVEKLHREGWNPRCRQQAKPKQAEVSAMLQQAFQEGADLKTLCERFDLPLYTITQLLKRSGVSSQQLAGRMPEPNEPLYREYLRTVERHENRKQKAPTLH</sequence>
<organism evidence="1 2">
    <name type="scientific">Pseudocitrobacter vendiensis</name>
    <dbReference type="NCBI Taxonomy" id="2488306"/>
    <lineage>
        <taxon>Bacteria</taxon>
        <taxon>Pseudomonadati</taxon>
        <taxon>Pseudomonadota</taxon>
        <taxon>Gammaproteobacteria</taxon>
        <taxon>Enterobacterales</taxon>
        <taxon>Enterobacteriaceae</taxon>
        <taxon>Pseudocitrobacter</taxon>
    </lineage>
</organism>
<dbReference type="RefSeq" id="WP_253898049.1">
    <property type="nucleotide sequence ID" value="NZ_CALSBS010000009.1"/>
</dbReference>
<gene>
    <name evidence="1" type="ORF">FBBNIHIM_12315</name>
</gene>
<name>A0ABM9F9R3_9ENTR</name>
<dbReference type="Proteomes" id="UP001152651">
    <property type="component" value="Unassembled WGS sequence"/>
</dbReference>
<evidence type="ECO:0000313" key="2">
    <source>
        <dbReference type="Proteomes" id="UP001152651"/>
    </source>
</evidence>
<protein>
    <submittedName>
        <fullName evidence="1">Uncharacterized protein</fullName>
    </submittedName>
</protein>